<protein>
    <submittedName>
        <fullName evidence="1">Unannotated protein</fullName>
    </submittedName>
</protein>
<organism evidence="1">
    <name type="scientific">freshwater metagenome</name>
    <dbReference type="NCBI Taxonomy" id="449393"/>
    <lineage>
        <taxon>unclassified sequences</taxon>
        <taxon>metagenomes</taxon>
        <taxon>ecological metagenomes</taxon>
    </lineage>
</organism>
<dbReference type="AlphaFoldDB" id="A0A6J5YYF2"/>
<evidence type="ECO:0000313" key="2">
    <source>
        <dbReference type="EMBL" id="CAB4670880.1"/>
    </source>
</evidence>
<accession>A0A6J5YYF2</accession>
<proteinExistence type="predicted"/>
<evidence type="ECO:0000313" key="1">
    <source>
        <dbReference type="EMBL" id="CAB4332960.1"/>
    </source>
</evidence>
<dbReference type="EMBL" id="CAEZXF010000006">
    <property type="protein sequence ID" value="CAB4670880.1"/>
    <property type="molecule type" value="Genomic_DNA"/>
</dbReference>
<reference evidence="1" key="1">
    <citation type="submission" date="2020-05" db="EMBL/GenBank/DDBJ databases">
        <authorList>
            <person name="Chiriac C."/>
            <person name="Salcher M."/>
            <person name="Ghai R."/>
            <person name="Kavagutti S V."/>
        </authorList>
    </citation>
    <scope>NUCLEOTIDE SEQUENCE</scope>
</reference>
<sequence length="65" mass="6657">MYSSARSAAPRSSAFVISAGFGTDALSGNPWPGFVPQVTKGANSSAFKLISLSNFASLSVTNVCQ</sequence>
<dbReference type="EMBL" id="CAESAC010000027">
    <property type="protein sequence ID" value="CAB4332960.1"/>
    <property type="molecule type" value="Genomic_DNA"/>
</dbReference>
<name>A0A6J5YYF2_9ZZZZ</name>
<gene>
    <name evidence="2" type="ORF">UFOPK2355_00066</name>
    <name evidence="1" type="ORF">UFOPK4028_00324</name>
</gene>